<keyword evidence="2" id="KW-1185">Reference proteome</keyword>
<evidence type="ECO:0000313" key="2">
    <source>
        <dbReference type="Proteomes" id="UP000245207"/>
    </source>
</evidence>
<gene>
    <name evidence="1" type="ORF">CTI12_AA521480</name>
</gene>
<organism evidence="1 2">
    <name type="scientific">Artemisia annua</name>
    <name type="common">Sweet wormwood</name>
    <dbReference type="NCBI Taxonomy" id="35608"/>
    <lineage>
        <taxon>Eukaryota</taxon>
        <taxon>Viridiplantae</taxon>
        <taxon>Streptophyta</taxon>
        <taxon>Embryophyta</taxon>
        <taxon>Tracheophyta</taxon>
        <taxon>Spermatophyta</taxon>
        <taxon>Magnoliopsida</taxon>
        <taxon>eudicotyledons</taxon>
        <taxon>Gunneridae</taxon>
        <taxon>Pentapetalae</taxon>
        <taxon>asterids</taxon>
        <taxon>campanulids</taxon>
        <taxon>Asterales</taxon>
        <taxon>Asteraceae</taxon>
        <taxon>Asteroideae</taxon>
        <taxon>Anthemideae</taxon>
        <taxon>Artemisiinae</taxon>
        <taxon>Artemisia</taxon>
    </lineage>
</organism>
<accession>A0A2U1L772</accession>
<reference evidence="1 2" key="1">
    <citation type="journal article" date="2018" name="Mol. Plant">
        <title>The genome of Artemisia annua provides insight into the evolution of Asteraceae family and artemisinin biosynthesis.</title>
        <authorList>
            <person name="Shen Q."/>
            <person name="Zhang L."/>
            <person name="Liao Z."/>
            <person name="Wang S."/>
            <person name="Yan T."/>
            <person name="Shi P."/>
            <person name="Liu M."/>
            <person name="Fu X."/>
            <person name="Pan Q."/>
            <person name="Wang Y."/>
            <person name="Lv Z."/>
            <person name="Lu X."/>
            <person name="Zhang F."/>
            <person name="Jiang W."/>
            <person name="Ma Y."/>
            <person name="Chen M."/>
            <person name="Hao X."/>
            <person name="Li L."/>
            <person name="Tang Y."/>
            <person name="Lv G."/>
            <person name="Zhou Y."/>
            <person name="Sun X."/>
            <person name="Brodelius P.E."/>
            <person name="Rose J.K.C."/>
            <person name="Tang K."/>
        </authorList>
    </citation>
    <scope>NUCLEOTIDE SEQUENCE [LARGE SCALE GENOMIC DNA]</scope>
    <source>
        <strain evidence="2">cv. Huhao1</strain>
        <tissue evidence="1">Leaf</tissue>
    </source>
</reference>
<dbReference type="OrthoDB" id="550575at2759"/>
<dbReference type="EMBL" id="PKPP01011074">
    <property type="protein sequence ID" value="PWA44833.1"/>
    <property type="molecule type" value="Genomic_DNA"/>
</dbReference>
<dbReference type="Gene3D" id="3.80.10.10">
    <property type="entry name" value="Ribonuclease Inhibitor"/>
    <property type="match status" value="1"/>
</dbReference>
<dbReference type="SUPFAM" id="SSF52047">
    <property type="entry name" value="RNI-like"/>
    <property type="match status" value="1"/>
</dbReference>
<dbReference type="AlphaFoldDB" id="A0A2U1L772"/>
<proteinExistence type="predicted"/>
<dbReference type="InterPro" id="IPR032675">
    <property type="entry name" value="LRR_dom_sf"/>
</dbReference>
<dbReference type="STRING" id="35608.A0A2U1L772"/>
<dbReference type="Proteomes" id="UP000245207">
    <property type="component" value="Unassembled WGS sequence"/>
</dbReference>
<sequence>MGDGYLNNAMVCAVEEETFDEVTNEDVMVLPGSAAGIRSLNQNCRQLRSLNISSCDRVNGEGFKGFSTLACLEAYNCEFYSMKDVVSGGGLEYLNLSGLEAYNCEFYSKAFLHWLQRLFWFVVLLCIYVRND</sequence>
<protein>
    <submittedName>
        <fullName evidence="1">F-box domain, Leucine-rich repeat domain, L domain-like protein</fullName>
    </submittedName>
</protein>
<comment type="caution">
    <text evidence="1">The sequence shown here is derived from an EMBL/GenBank/DDBJ whole genome shotgun (WGS) entry which is preliminary data.</text>
</comment>
<evidence type="ECO:0000313" key="1">
    <source>
        <dbReference type="EMBL" id="PWA44833.1"/>
    </source>
</evidence>
<name>A0A2U1L772_ARTAN</name>